<name>A0A9X2KRQ9_9GAMM</name>
<sequence length="289" mass="31767">MNGLLEKFVQGVMFGVGVVVVLVLAFLFFGQFIFGGLTPSFTEDSGAEHSQEYLGVPAIEQGYLGVHSIRRGHWPNKLVVIGAGPGEIVGKVVAEGEPRAGVRLRLYLNGAAQSQWAVSDELGVYRIPVPEGEYRIDGLELDMSVAHATLSGLILSPNIDIDRDNFYARKAEPARGLQVSFVKPVIKNATAKRYGAEEPIVLSWRAYEGAKSYRIQLWEMSSPGGGHAKGLFSWRDTPEVETTEINMRDYATDLKSGLYYYFSVTAFDGQGREISESTGALQSYDFKLN</sequence>
<dbReference type="InterPro" id="IPR013783">
    <property type="entry name" value="Ig-like_fold"/>
</dbReference>
<keyword evidence="1" id="KW-0472">Membrane</keyword>
<dbReference type="Gene3D" id="2.60.40.10">
    <property type="entry name" value="Immunoglobulins"/>
    <property type="match status" value="1"/>
</dbReference>
<dbReference type="InterPro" id="IPR003961">
    <property type="entry name" value="FN3_dom"/>
</dbReference>
<keyword evidence="2" id="KW-0121">Carboxypeptidase</keyword>
<keyword evidence="1" id="KW-0812">Transmembrane</keyword>
<protein>
    <submittedName>
        <fullName evidence="2">Carboxypeptidase-like regulatory domain-containing protein</fullName>
    </submittedName>
</protein>
<keyword evidence="2" id="KW-0645">Protease</keyword>
<dbReference type="GO" id="GO:0004180">
    <property type="term" value="F:carboxypeptidase activity"/>
    <property type="evidence" value="ECO:0007669"/>
    <property type="project" value="UniProtKB-KW"/>
</dbReference>
<dbReference type="EMBL" id="JAMFTH010000001">
    <property type="protein sequence ID" value="MCP8898121.1"/>
    <property type="molecule type" value="Genomic_DNA"/>
</dbReference>
<dbReference type="Proteomes" id="UP001139319">
    <property type="component" value="Unassembled WGS sequence"/>
</dbReference>
<dbReference type="AlphaFoldDB" id="A0A9X2KRQ9"/>
<proteinExistence type="predicted"/>
<reference evidence="2" key="2">
    <citation type="submission" date="2023-01" db="EMBL/GenBank/DDBJ databases">
        <title>Gilvimarinus xylanilyticus HB14 isolated from Caulerpa lentillifera aquaculture base in Hainan, China.</title>
        <authorList>
            <person name="Zhang Y.-J."/>
        </authorList>
    </citation>
    <scope>NUCLEOTIDE SEQUENCE</scope>
    <source>
        <strain evidence="2">HB14</strain>
    </source>
</reference>
<evidence type="ECO:0000256" key="1">
    <source>
        <dbReference type="SAM" id="Phobius"/>
    </source>
</evidence>
<reference evidence="2" key="1">
    <citation type="submission" date="2022-05" db="EMBL/GenBank/DDBJ databases">
        <authorList>
            <person name="Sun H.-N."/>
        </authorList>
    </citation>
    <scope>NUCLEOTIDE SEQUENCE</scope>
    <source>
        <strain evidence="2">HB14</strain>
    </source>
</reference>
<evidence type="ECO:0000313" key="2">
    <source>
        <dbReference type="EMBL" id="MCP8898121.1"/>
    </source>
</evidence>
<dbReference type="RefSeq" id="WP_253966411.1">
    <property type="nucleotide sequence ID" value="NZ_JAMFTH010000001.1"/>
</dbReference>
<keyword evidence="3" id="KW-1185">Reference proteome</keyword>
<evidence type="ECO:0000313" key="3">
    <source>
        <dbReference type="Proteomes" id="UP001139319"/>
    </source>
</evidence>
<organism evidence="2 3">
    <name type="scientific">Gilvimarinus xylanilyticus</name>
    <dbReference type="NCBI Taxonomy" id="2944139"/>
    <lineage>
        <taxon>Bacteria</taxon>
        <taxon>Pseudomonadati</taxon>
        <taxon>Pseudomonadota</taxon>
        <taxon>Gammaproteobacteria</taxon>
        <taxon>Cellvibrionales</taxon>
        <taxon>Cellvibrionaceae</taxon>
        <taxon>Gilvimarinus</taxon>
    </lineage>
</organism>
<keyword evidence="1" id="KW-1133">Transmembrane helix</keyword>
<accession>A0A9X2KRQ9</accession>
<keyword evidence="2" id="KW-0378">Hydrolase</keyword>
<dbReference type="CDD" id="cd00063">
    <property type="entry name" value="FN3"/>
    <property type="match status" value="1"/>
</dbReference>
<comment type="caution">
    <text evidence="2">The sequence shown here is derived from an EMBL/GenBank/DDBJ whole genome shotgun (WGS) entry which is preliminary data.</text>
</comment>
<gene>
    <name evidence="2" type="ORF">M6D89_02280</name>
</gene>
<feature type="transmembrane region" description="Helical" evidence="1">
    <location>
        <begin position="12"/>
        <end position="34"/>
    </location>
</feature>